<comment type="caution">
    <text evidence="2">The sequence shown here is derived from an EMBL/GenBank/DDBJ whole genome shotgun (WGS) entry which is preliminary data.</text>
</comment>
<dbReference type="RefSeq" id="WP_191159373.1">
    <property type="nucleotide sequence ID" value="NZ_JACXAI010000021.1"/>
</dbReference>
<dbReference type="NCBIfam" id="TIGR00176">
    <property type="entry name" value="mobB"/>
    <property type="match status" value="1"/>
</dbReference>
<accession>A0A926NI60</accession>
<dbReference type="CDD" id="cd03116">
    <property type="entry name" value="MobB"/>
    <property type="match status" value="1"/>
</dbReference>
<feature type="domain" description="Molybdopterin-guanine dinucleotide biosynthesis protein B (MobB)" evidence="1">
    <location>
        <begin position="9"/>
        <end position="138"/>
    </location>
</feature>
<dbReference type="InterPro" id="IPR027417">
    <property type="entry name" value="P-loop_NTPase"/>
</dbReference>
<dbReference type="Pfam" id="PF03205">
    <property type="entry name" value="MobB"/>
    <property type="match status" value="1"/>
</dbReference>
<reference evidence="2" key="1">
    <citation type="submission" date="2020-09" db="EMBL/GenBank/DDBJ databases">
        <title>A novel bacterium of genus Bacillus, isolated from South China Sea.</title>
        <authorList>
            <person name="Huang H."/>
            <person name="Mo K."/>
            <person name="Hu Y."/>
        </authorList>
    </citation>
    <scope>NUCLEOTIDE SEQUENCE</scope>
    <source>
        <strain evidence="2">IB182487</strain>
    </source>
</reference>
<protein>
    <submittedName>
        <fullName evidence="2">Molybdopterin-guanine dinucleotide biosynthesis protein B</fullName>
    </submittedName>
</protein>
<evidence type="ECO:0000313" key="3">
    <source>
        <dbReference type="Proteomes" id="UP000626844"/>
    </source>
</evidence>
<sequence>MALGEHCSILQIVGFQNSGKTTLMEKLIARAAKEGLKVATIKHHGHGGTPVNELTSKDSLRHQQAGAAITGVEGDGVLQICAKRNNWQLDEIIKFYQSFAVDIILIEGYKQENYQKAVLIRNKCDLSLLDSLTNIVCVNCWREVPTEKITERQYPIFHLDEDKKIIDFLISKVREQRGKNTI</sequence>
<dbReference type="AlphaFoldDB" id="A0A926NI60"/>
<evidence type="ECO:0000259" key="1">
    <source>
        <dbReference type="Pfam" id="PF03205"/>
    </source>
</evidence>
<dbReference type="Gene3D" id="3.40.50.300">
    <property type="entry name" value="P-loop containing nucleotide triphosphate hydrolases"/>
    <property type="match status" value="1"/>
</dbReference>
<dbReference type="SUPFAM" id="SSF52540">
    <property type="entry name" value="P-loop containing nucleoside triphosphate hydrolases"/>
    <property type="match status" value="1"/>
</dbReference>
<proteinExistence type="predicted"/>
<dbReference type="InterPro" id="IPR004435">
    <property type="entry name" value="MobB_dom"/>
</dbReference>
<keyword evidence="3" id="KW-1185">Reference proteome</keyword>
<evidence type="ECO:0000313" key="2">
    <source>
        <dbReference type="EMBL" id="MBD1381776.1"/>
    </source>
</evidence>
<dbReference type="EMBL" id="JACXAI010000021">
    <property type="protein sequence ID" value="MBD1381776.1"/>
    <property type="molecule type" value="Genomic_DNA"/>
</dbReference>
<dbReference type="Proteomes" id="UP000626844">
    <property type="component" value="Unassembled WGS sequence"/>
</dbReference>
<gene>
    <name evidence="2" type="primary">mobB</name>
    <name evidence="2" type="ORF">IC621_16205</name>
</gene>
<dbReference type="PANTHER" id="PTHR40072">
    <property type="entry name" value="MOLYBDOPTERIN-GUANINE DINUCLEOTIDE BIOSYNTHESIS ADAPTER PROTEIN-RELATED"/>
    <property type="match status" value="1"/>
</dbReference>
<dbReference type="InterPro" id="IPR052539">
    <property type="entry name" value="MGD_biosynthesis_adapter"/>
</dbReference>
<organism evidence="2 3">
    <name type="scientific">Metabacillus arenae</name>
    <dbReference type="NCBI Taxonomy" id="2771434"/>
    <lineage>
        <taxon>Bacteria</taxon>
        <taxon>Bacillati</taxon>
        <taxon>Bacillota</taxon>
        <taxon>Bacilli</taxon>
        <taxon>Bacillales</taxon>
        <taxon>Bacillaceae</taxon>
        <taxon>Metabacillus</taxon>
    </lineage>
</organism>
<dbReference type="GO" id="GO:0005525">
    <property type="term" value="F:GTP binding"/>
    <property type="evidence" value="ECO:0007669"/>
    <property type="project" value="InterPro"/>
</dbReference>
<dbReference type="GO" id="GO:0006777">
    <property type="term" value="P:Mo-molybdopterin cofactor biosynthetic process"/>
    <property type="evidence" value="ECO:0007669"/>
    <property type="project" value="InterPro"/>
</dbReference>
<dbReference type="PANTHER" id="PTHR40072:SF1">
    <property type="entry name" value="MOLYBDOPTERIN-GUANINE DINUCLEOTIDE BIOSYNTHESIS ADAPTER PROTEIN"/>
    <property type="match status" value="1"/>
</dbReference>
<name>A0A926NI60_9BACI</name>